<evidence type="ECO:0000256" key="2">
    <source>
        <dbReference type="ARBA" id="ARBA00022771"/>
    </source>
</evidence>
<dbReference type="RefSeq" id="XP_042916729.1">
    <property type="nucleotide sequence ID" value="XM_043070056.1"/>
</dbReference>
<feature type="domain" description="PHD-type" evidence="8">
    <location>
        <begin position="939"/>
        <end position="1054"/>
    </location>
</feature>
<feature type="compositionally biased region" description="Basic and acidic residues" evidence="6">
    <location>
        <begin position="571"/>
        <end position="594"/>
    </location>
</feature>
<dbReference type="KEGG" id="cre:CHLRE_14g614151v5"/>
<dbReference type="Proteomes" id="UP000006906">
    <property type="component" value="Chromosome 14"/>
</dbReference>
<evidence type="ECO:0000256" key="6">
    <source>
        <dbReference type="SAM" id="MobiDB-lite"/>
    </source>
</evidence>
<keyword evidence="1" id="KW-0479">Metal-binding</keyword>
<dbReference type="PANTHER" id="PTHR13793:SF107">
    <property type="entry name" value="BROMODOMAIN-CONTAINING PROTEIN HOMOLOG"/>
    <property type="match status" value="1"/>
</dbReference>
<organism evidence="9 10">
    <name type="scientific">Chlamydomonas reinhardtii</name>
    <name type="common">Chlamydomonas smithii</name>
    <dbReference type="NCBI Taxonomy" id="3055"/>
    <lineage>
        <taxon>Eukaryota</taxon>
        <taxon>Viridiplantae</taxon>
        <taxon>Chlorophyta</taxon>
        <taxon>core chlorophytes</taxon>
        <taxon>Chlorophyceae</taxon>
        <taxon>CS clade</taxon>
        <taxon>Chlamydomonadales</taxon>
        <taxon>Chlamydomonadaceae</taxon>
        <taxon>Chlamydomonas</taxon>
    </lineage>
</organism>
<dbReference type="InterPro" id="IPR001965">
    <property type="entry name" value="Znf_PHD"/>
</dbReference>
<protein>
    <recommendedName>
        <fullName evidence="11">PHD-type domain-containing protein</fullName>
    </recommendedName>
</protein>
<feature type="region of interest" description="Disordered" evidence="6">
    <location>
        <begin position="486"/>
        <end position="634"/>
    </location>
</feature>
<evidence type="ECO:0000256" key="5">
    <source>
        <dbReference type="SAM" id="Coils"/>
    </source>
</evidence>
<evidence type="ECO:0008006" key="11">
    <source>
        <dbReference type="Google" id="ProtNLM"/>
    </source>
</evidence>
<feature type="coiled-coil region" evidence="5">
    <location>
        <begin position="735"/>
        <end position="773"/>
    </location>
</feature>
<feature type="region of interest" description="Disordered" evidence="6">
    <location>
        <begin position="1"/>
        <end position="23"/>
    </location>
</feature>
<reference evidence="9 10" key="1">
    <citation type="journal article" date="2007" name="Science">
        <title>The Chlamydomonas genome reveals the evolution of key animal and plant functions.</title>
        <authorList>
            <person name="Merchant S.S."/>
            <person name="Prochnik S.E."/>
            <person name="Vallon O."/>
            <person name="Harris E.H."/>
            <person name="Karpowicz S.J."/>
            <person name="Witman G.B."/>
            <person name="Terry A."/>
            <person name="Salamov A."/>
            <person name="Fritz-Laylin L.K."/>
            <person name="Marechal-Drouard L."/>
            <person name="Marshall W.F."/>
            <person name="Qu L.H."/>
            <person name="Nelson D.R."/>
            <person name="Sanderfoot A.A."/>
            <person name="Spalding M.H."/>
            <person name="Kapitonov V.V."/>
            <person name="Ren Q."/>
            <person name="Ferris P."/>
            <person name="Lindquist E."/>
            <person name="Shapiro H."/>
            <person name="Lucas S.M."/>
            <person name="Grimwood J."/>
            <person name="Schmutz J."/>
            <person name="Cardol P."/>
            <person name="Cerutti H."/>
            <person name="Chanfreau G."/>
            <person name="Chen C.L."/>
            <person name="Cognat V."/>
            <person name="Croft M.T."/>
            <person name="Dent R."/>
            <person name="Dutcher S."/>
            <person name="Fernandez E."/>
            <person name="Fukuzawa H."/>
            <person name="Gonzalez-Ballester D."/>
            <person name="Gonzalez-Halphen D."/>
            <person name="Hallmann A."/>
            <person name="Hanikenne M."/>
            <person name="Hippler M."/>
            <person name="Inwood W."/>
            <person name="Jabbari K."/>
            <person name="Kalanon M."/>
            <person name="Kuras R."/>
            <person name="Lefebvre P.A."/>
            <person name="Lemaire S.D."/>
            <person name="Lobanov A.V."/>
            <person name="Lohr M."/>
            <person name="Manuell A."/>
            <person name="Meier I."/>
            <person name="Mets L."/>
            <person name="Mittag M."/>
            <person name="Mittelmeier T."/>
            <person name="Moroney J.V."/>
            <person name="Moseley J."/>
            <person name="Napoli C."/>
            <person name="Nedelcu A.M."/>
            <person name="Niyogi K."/>
            <person name="Novoselov S.V."/>
            <person name="Paulsen I.T."/>
            <person name="Pazour G."/>
            <person name="Purton S."/>
            <person name="Ral J.P."/>
            <person name="Riano-Pachon D.M."/>
            <person name="Riekhof W."/>
            <person name="Rymarquis L."/>
            <person name="Schroda M."/>
            <person name="Stern D."/>
            <person name="Umen J."/>
            <person name="Willows R."/>
            <person name="Wilson N."/>
            <person name="Zimmer S.L."/>
            <person name="Allmer J."/>
            <person name="Balk J."/>
            <person name="Bisova K."/>
            <person name="Chen C.J."/>
            <person name="Elias M."/>
            <person name="Gendler K."/>
            <person name="Hauser C."/>
            <person name="Lamb M.R."/>
            <person name="Ledford H."/>
            <person name="Long J.C."/>
            <person name="Minagawa J."/>
            <person name="Page M.D."/>
            <person name="Pan J."/>
            <person name="Pootakham W."/>
            <person name="Roje S."/>
            <person name="Rose A."/>
            <person name="Stahlberg E."/>
            <person name="Terauchi A.M."/>
            <person name="Yang P."/>
            <person name="Ball S."/>
            <person name="Bowler C."/>
            <person name="Dieckmann C.L."/>
            <person name="Gladyshev V.N."/>
            <person name="Green P."/>
            <person name="Jorgensen R."/>
            <person name="Mayfield S."/>
            <person name="Mueller-Roeber B."/>
            <person name="Rajamani S."/>
            <person name="Sayre R.T."/>
            <person name="Brokstein P."/>
            <person name="Dubchak I."/>
            <person name="Goodstein D."/>
            <person name="Hornick L."/>
            <person name="Huang Y.W."/>
            <person name="Jhaveri J."/>
            <person name="Luo Y."/>
            <person name="Martinez D."/>
            <person name="Ngau W.C."/>
            <person name="Otillar B."/>
            <person name="Poliakov A."/>
            <person name="Porter A."/>
            <person name="Szajkowski L."/>
            <person name="Werner G."/>
            <person name="Zhou K."/>
            <person name="Grigoriev I.V."/>
            <person name="Rokhsar D.S."/>
            <person name="Grossman A.R."/>
        </authorList>
    </citation>
    <scope>NUCLEOTIDE SEQUENCE [LARGE SCALE GENOMIC DNA]</scope>
    <source>
        <strain evidence="10">CC-503</strain>
    </source>
</reference>
<feature type="region of interest" description="Disordered" evidence="6">
    <location>
        <begin position="1259"/>
        <end position="1289"/>
    </location>
</feature>
<dbReference type="GO" id="GO:0006357">
    <property type="term" value="P:regulation of transcription by RNA polymerase II"/>
    <property type="evidence" value="ECO:0000318"/>
    <property type="project" value="GO_Central"/>
</dbReference>
<dbReference type="PROSITE" id="PS51805">
    <property type="entry name" value="EPHD"/>
    <property type="match status" value="1"/>
</dbReference>
<feature type="compositionally biased region" description="Low complexity" evidence="6">
    <location>
        <begin position="214"/>
        <end position="224"/>
    </location>
</feature>
<dbReference type="GeneID" id="5724597"/>
<keyword evidence="3" id="KW-0862">Zinc</keyword>
<feature type="compositionally biased region" description="Basic and acidic residues" evidence="6">
    <location>
        <begin position="162"/>
        <end position="171"/>
    </location>
</feature>
<dbReference type="EMBL" id="CM008975">
    <property type="protein sequence ID" value="PNW72981.1"/>
    <property type="molecule type" value="Genomic_DNA"/>
</dbReference>
<dbReference type="STRING" id="3055.A0A2K3CXH1"/>
<dbReference type="SUPFAM" id="SSF57903">
    <property type="entry name" value="FYVE/PHD zinc finger"/>
    <property type="match status" value="1"/>
</dbReference>
<evidence type="ECO:0000256" key="1">
    <source>
        <dbReference type="ARBA" id="ARBA00022723"/>
    </source>
</evidence>
<dbReference type="PANTHER" id="PTHR13793">
    <property type="entry name" value="PHD FINGER PROTEINS"/>
    <property type="match status" value="1"/>
</dbReference>
<keyword evidence="5" id="KW-0175">Coiled coil</keyword>
<dbReference type="GO" id="GO:0008270">
    <property type="term" value="F:zinc ion binding"/>
    <property type="evidence" value="ECO:0007669"/>
    <property type="project" value="UniProtKB-KW"/>
</dbReference>
<proteinExistence type="predicted"/>
<feature type="region of interest" description="Disordered" evidence="6">
    <location>
        <begin position="151"/>
        <end position="224"/>
    </location>
</feature>
<feature type="compositionally biased region" description="Low complexity" evidence="6">
    <location>
        <begin position="519"/>
        <end position="550"/>
    </location>
</feature>
<feature type="compositionally biased region" description="Basic and acidic residues" evidence="6">
    <location>
        <begin position="1709"/>
        <end position="1719"/>
    </location>
</feature>
<dbReference type="SMART" id="SM00249">
    <property type="entry name" value="PHD"/>
    <property type="match status" value="2"/>
</dbReference>
<dbReference type="InParanoid" id="A0A2K3CXH1"/>
<dbReference type="OrthoDB" id="20839at2759"/>
<keyword evidence="10" id="KW-1185">Reference proteome</keyword>
<feature type="region of interest" description="Disordered" evidence="6">
    <location>
        <begin position="318"/>
        <end position="356"/>
    </location>
</feature>
<dbReference type="PROSITE" id="PS01359">
    <property type="entry name" value="ZF_PHD_1"/>
    <property type="match status" value="1"/>
</dbReference>
<dbReference type="Gramene" id="PNW72981">
    <property type="protein sequence ID" value="PNW72981"/>
    <property type="gene ID" value="CHLRE_14g614151v5"/>
</dbReference>
<feature type="compositionally biased region" description="Low complexity" evidence="6">
    <location>
        <begin position="1265"/>
        <end position="1289"/>
    </location>
</feature>
<dbReference type="ExpressionAtlas" id="A0A2K3CXH1">
    <property type="expression patterns" value="baseline and differential"/>
</dbReference>
<dbReference type="InterPro" id="IPR019786">
    <property type="entry name" value="Zinc_finger_PHD-type_CS"/>
</dbReference>
<dbReference type="CDD" id="cd15492">
    <property type="entry name" value="PHD_BRPF_JADE_like"/>
    <property type="match status" value="1"/>
</dbReference>
<accession>A0A2K3CXH1</accession>
<dbReference type="InterPro" id="IPR019787">
    <property type="entry name" value="Znf_PHD-finger"/>
</dbReference>
<dbReference type="PROSITE" id="PS50016">
    <property type="entry name" value="ZF_PHD_2"/>
    <property type="match status" value="1"/>
</dbReference>
<evidence type="ECO:0000313" key="9">
    <source>
        <dbReference type="EMBL" id="PNW72981.1"/>
    </source>
</evidence>
<evidence type="ECO:0000259" key="8">
    <source>
        <dbReference type="PROSITE" id="PS51805"/>
    </source>
</evidence>
<feature type="domain" description="PHD-type" evidence="7">
    <location>
        <begin position="852"/>
        <end position="902"/>
    </location>
</feature>
<dbReference type="Pfam" id="PF13832">
    <property type="entry name" value="zf-HC5HC2H_2"/>
    <property type="match status" value="1"/>
</dbReference>
<feature type="region of interest" description="Disordered" evidence="6">
    <location>
        <begin position="1360"/>
        <end position="1474"/>
    </location>
</feature>
<dbReference type="CDD" id="cd15571">
    <property type="entry name" value="ePHD"/>
    <property type="match status" value="1"/>
</dbReference>
<dbReference type="Gene3D" id="3.30.40.10">
    <property type="entry name" value="Zinc/RING finger domain, C3HC4 (zinc finger)"/>
    <property type="match status" value="2"/>
</dbReference>
<feature type="region of interest" description="Disordered" evidence="6">
    <location>
        <begin position="400"/>
        <end position="448"/>
    </location>
</feature>
<feature type="region of interest" description="Disordered" evidence="6">
    <location>
        <begin position="92"/>
        <end position="114"/>
    </location>
</feature>
<dbReference type="InterPro" id="IPR013083">
    <property type="entry name" value="Znf_RING/FYVE/PHD"/>
</dbReference>
<feature type="compositionally biased region" description="Basic and acidic residues" evidence="6">
    <location>
        <begin position="1741"/>
        <end position="1765"/>
    </location>
</feature>
<feature type="compositionally biased region" description="Low complexity" evidence="6">
    <location>
        <begin position="323"/>
        <end position="343"/>
    </location>
</feature>
<keyword evidence="2 4" id="KW-0863">Zinc-finger</keyword>
<evidence type="ECO:0000259" key="7">
    <source>
        <dbReference type="PROSITE" id="PS50016"/>
    </source>
</evidence>
<sequence length="1765" mass="175234">MASGAPAHEVAEPTAQGGHTQSNRVHLQSLRTALSVGEDVFREAQQKAGNLPKLADVGRGPATLSEAINVREAKEEEKRRRELAKKDIKVKGKQVTPLPATSATPANEQPGLNIGNPSEAAAFWMYTEDYFRDVTQEDILALLPVAANPEDDDAFTVPFLGRDPRGADRHAGARGGQPGGKDDDAGERRGLTSSAGDGFLLPPGGSAAQPPLQPGLEPLLQGLRPDGRSAAATMLDACTDEEARAFAELAQQMGLLDEGIELQGLDRAALDALLHRVGQIGAGEAAEGAAGEAAAGGGASAGEGAVAAAGAVSSAGEAEKQEGTAAGQAGVQQGAGASGAAAAGEEDTNSSSKDPAGAALSKAELLRAAAGDFVHPYLKRILERPVTAYVLNPTAGNGSLLGVSPDEEEEAAARPPEPRTGPGRGRGRGRGDGSFATPGGRGRGGGGAGLHASMSLDFTPLQAAADAGGAASGGGLATTASTGALGSLAHAPSPELHQLPPLPPLPPAPPAPPAPGQQPPQAAQQAPEDASGAAATPGPGSTAEKAAAGAGATGPRGGRARSTVNYSALAGRKDKDRERELRAQEDREARERAKTVAATTQKIKRKPGPKPGSSWSAGSGGYGPGKPASNNPLSGAGGKAPLLFKEDPTSSAVAAAVAAIVAEGGADGDLAAQWAQLDAGSDVLGLAPDDEVLAEMLALQSELAQQAAINRARAASVLRAALADVGNQRAVAAQRAEWEDLIRNYLLRKAEAKRNAKREKREMERRQAVAALNDAASPKVGRPKKLTGALASGGYELMMLDGGEGAEAWRGATPGGGGGLVGLGEGGGAEVMLPGPGEYEADCLAQRAHDEEAVCCVCADGLSLEPNIIVFCERCDIAVHQACYGVRNIPAEEWLCWPCRMYEEQQRAAGVPQDEVRPKRWEMEARGITHAELPGGSHAVSCCLCPVRNGAFKRTTDGKNWCHVICGMWQEGTSVVQVDGPDAVEGMNNIKADRWRSPCGLCGRTSGAVVKCNYGHCQAYFHPLCGRRAGNYLVARAQPGSRVFKHRAYCHNHSEAQRNKDYCTGAAARASEVMTAPVPGLGHGRRGASSSGGSLPGALPGGGLEGLDGGYGGAGGLEGGGALMGYGGEAGDMSGFMPPQPVKRKSGRPPKLQKLLQLQQLGNNPGGMGMGMGLGGEAEPGLPSPTGAVPGVGMVSPTGGYDASGQLPDAYNPIMQAAGPGRPPLAGRLSMSAAAKRRAEAAEAAGGYGGGYGAVKSEDGAGGTPAVSSAPGATGAAAGGSAAPAPSISTASGAAPAGLLPAGQKRQRIPSAIALEAAASAQYGAVAAASPPTKRIKLKAKVTTPGSAAAAFGYAGSAGGTGGGGGSGAEPARTSSRSRGGATGPQGAGGGGASMSSAPGGGMDGEVGSAEKADGVRAAGPGRDWRRRVVMGPDGVWVPRGTPTADKQPSGGQAGAGNTGGGAPGGGGGGAVPGPGMYGDSGLQANAGTAGAQAAAAAAATAAAAAAAAGASPGLDGGNGNGGYGQLFGVPTAVASSFPSGDLGFGAGADADLLMGDAGSFFADLGGDMVGGGGGFDGGGGGSGGLGGGDAAAMRGRGEGRSAAEARPGGGDEEDGRGGSSDAEADGDSGAEPPPRRRRLARQASQAHYLLLRSAAKAARDGSGSAAPAAIGAGAADEAAAGGANRRRKAAGVQSPSSADVAAPRKHSERGTREPEAKAEAAAGVGEDLPRATRAVMSQRAAEELNKRLPRGYRFERRPPEGGDR</sequence>
<feature type="compositionally biased region" description="Low complexity" evidence="6">
    <location>
        <begin position="1664"/>
        <end position="1684"/>
    </location>
</feature>
<evidence type="ECO:0000256" key="3">
    <source>
        <dbReference type="ARBA" id="ARBA00022833"/>
    </source>
</evidence>
<dbReference type="InterPro" id="IPR034732">
    <property type="entry name" value="EPHD"/>
</dbReference>
<dbReference type="Pfam" id="PF13831">
    <property type="entry name" value="PHD_2"/>
    <property type="match status" value="1"/>
</dbReference>
<feature type="compositionally biased region" description="Basic and acidic residues" evidence="6">
    <location>
        <begin position="180"/>
        <end position="190"/>
    </location>
</feature>
<gene>
    <name evidence="9" type="ORF">CHLRE_14g614151v5</name>
</gene>
<feature type="region of interest" description="Disordered" evidence="6">
    <location>
        <begin position="1587"/>
        <end position="1765"/>
    </location>
</feature>
<feature type="compositionally biased region" description="Gly residues" evidence="6">
    <location>
        <begin position="439"/>
        <end position="448"/>
    </location>
</feature>
<name>A0A2K3CXH1_CHLRE</name>
<feature type="compositionally biased region" description="Gly residues" evidence="6">
    <location>
        <begin position="1381"/>
        <end position="1405"/>
    </location>
</feature>
<dbReference type="InterPro" id="IPR050701">
    <property type="entry name" value="Histone_Mod_Regulator"/>
</dbReference>
<evidence type="ECO:0000313" key="10">
    <source>
        <dbReference type="Proteomes" id="UP000006906"/>
    </source>
</evidence>
<feature type="compositionally biased region" description="Gly residues" evidence="6">
    <location>
        <begin position="1452"/>
        <end position="1474"/>
    </location>
</feature>
<evidence type="ECO:0000256" key="4">
    <source>
        <dbReference type="PROSITE-ProRule" id="PRU00146"/>
    </source>
</evidence>
<dbReference type="InterPro" id="IPR011011">
    <property type="entry name" value="Znf_FYVE_PHD"/>
</dbReference>
<feature type="compositionally biased region" description="Pro residues" evidence="6">
    <location>
        <begin position="500"/>
        <end position="518"/>
    </location>
</feature>